<organism evidence="1 2">
    <name type="scientific">Candidatus Borkfalkia faecavium</name>
    <dbReference type="NCBI Taxonomy" id="2838508"/>
    <lineage>
        <taxon>Bacteria</taxon>
        <taxon>Bacillati</taxon>
        <taxon>Bacillota</taxon>
        <taxon>Clostridia</taxon>
        <taxon>Christensenellales</taxon>
        <taxon>Christensenellaceae</taxon>
        <taxon>Candidatus Borkfalkia</taxon>
    </lineage>
</organism>
<reference evidence="1" key="1">
    <citation type="journal article" date="2021" name="PeerJ">
        <title>Extensive microbial diversity within the chicken gut microbiome revealed by metagenomics and culture.</title>
        <authorList>
            <person name="Gilroy R."/>
            <person name="Ravi A."/>
            <person name="Getino M."/>
            <person name="Pursley I."/>
            <person name="Horton D.L."/>
            <person name="Alikhan N.F."/>
            <person name="Baker D."/>
            <person name="Gharbi K."/>
            <person name="Hall N."/>
            <person name="Watson M."/>
            <person name="Adriaenssens E.M."/>
            <person name="Foster-Nyarko E."/>
            <person name="Jarju S."/>
            <person name="Secka A."/>
            <person name="Antonio M."/>
            <person name="Oren A."/>
            <person name="Chaudhuri R.R."/>
            <person name="La Ragione R."/>
            <person name="Hildebrand F."/>
            <person name="Pallen M.J."/>
        </authorList>
    </citation>
    <scope>NUCLEOTIDE SEQUENCE</scope>
    <source>
        <strain evidence="1">2189</strain>
    </source>
</reference>
<dbReference type="AlphaFoldDB" id="A0A9D1W214"/>
<proteinExistence type="predicted"/>
<evidence type="ECO:0000313" key="2">
    <source>
        <dbReference type="Proteomes" id="UP000886847"/>
    </source>
</evidence>
<name>A0A9D1W214_9FIRM</name>
<evidence type="ECO:0000313" key="1">
    <source>
        <dbReference type="EMBL" id="HIX50417.1"/>
    </source>
</evidence>
<gene>
    <name evidence="1" type="ORF">H9851_03965</name>
</gene>
<dbReference type="Proteomes" id="UP000886847">
    <property type="component" value="Unassembled WGS sequence"/>
</dbReference>
<dbReference type="EMBL" id="DXEW01000020">
    <property type="protein sequence ID" value="HIX50417.1"/>
    <property type="molecule type" value="Genomic_DNA"/>
</dbReference>
<reference evidence="1" key="2">
    <citation type="submission" date="2021-04" db="EMBL/GenBank/DDBJ databases">
        <authorList>
            <person name="Gilroy R."/>
        </authorList>
    </citation>
    <scope>NUCLEOTIDE SEQUENCE</scope>
    <source>
        <strain evidence="1">2189</strain>
    </source>
</reference>
<protein>
    <submittedName>
        <fullName evidence="1">Uncharacterized protein</fullName>
    </submittedName>
</protein>
<comment type="caution">
    <text evidence="1">The sequence shown here is derived from an EMBL/GenBank/DDBJ whole genome shotgun (WGS) entry which is preliminary data.</text>
</comment>
<sequence length="137" mass="14947">MSRERGKLAVRRRAKLRGVLAAVSPLCAAHFRARHYKTRGTFTPIRILIREKRQKCDFAVFSNLFYVHAILAAMAAANCRDLKDNPTFAFGGAAGVFLSGAPFQGTPFFMRGAGGARQNAPSRLFSHSACNARGFGV</sequence>
<accession>A0A9D1W214</accession>